<dbReference type="InterPro" id="IPR003593">
    <property type="entry name" value="AAA+_ATPase"/>
</dbReference>
<evidence type="ECO:0000256" key="6">
    <source>
        <dbReference type="ARBA" id="ARBA00022840"/>
    </source>
</evidence>
<keyword evidence="8 9" id="KW-0472">Membrane</keyword>
<evidence type="ECO:0000256" key="1">
    <source>
        <dbReference type="ARBA" id="ARBA00004141"/>
    </source>
</evidence>
<dbReference type="SMART" id="SM00382">
    <property type="entry name" value="AAA"/>
    <property type="match status" value="2"/>
</dbReference>
<accession>A0A9N9WXU7</accession>
<evidence type="ECO:0000256" key="4">
    <source>
        <dbReference type="ARBA" id="ARBA00022737"/>
    </source>
</evidence>
<evidence type="ECO:0000256" key="2">
    <source>
        <dbReference type="ARBA" id="ARBA00022448"/>
    </source>
</evidence>
<dbReference type="PROSITE" id="PS50929">
    <property type="entry name" value="ABC_TM1F"/>
    <property type="match status" value="2"/>
</dbReference>
<dbReference type="GO" id="GO:0016020">
    <property type="term" value="C:membrane"/>
    <property type="evidence" value="ECO:0007669"/>
    <property type="project" value="UniProtKB-SubCell"/>
</dbReference>
<keyword evidence="2" id="KW-0813">Transport</keyword>
<dbReference type="GO" id="GO:0140359">
    <property type="term" value="F:ABC-type transporter activity"/>
    <property type="evidence" value="ECO:0007669"/>
    <property type="project" value="InterPro"/>
</dbReference>
<dbReference type="InterPro" id="IPR011527">
    <property type="entry name" value="ABC1_TM_dom"/>
</dbReference>
<dbReference type="Gene3D" id="1.20.1560.10">
    <property type="entry name" value="ABC transporter type 1, transmembrane domain"/>
    <property type="match status" value="2"/>
</dbReference>
<dbReference type="CDD" id="cd18580">
    <property type="entry name" value="ABC_6TM_ABCC_D2"/>
    <property type="match status" value="1"/>
</dbReference>
<evidence type="ECO:0000256" key="7">
    <source>
        <dbReference type="ARBA" id="ARBA00022989"/>
    </source>
</evidence>
<proteinExistence type="predicted"/>
<feature type="transmembrane region" description="Helical" evidence="9">
    <location>
        <begin position="309"/>
        <end position="333"/>
    </location>
</feature>
<dbReference type="FunFam" id="1.20.1560.10:FF:000014">
    <property type="entry name" value="Multidrug resistance-associated protein member 4"/>
    <property type="match status" value="1"/>
</dbReference>
<keyword evidence="6" id="KW-0067">ATP-binding</keyword>
<feature type="domain" description="ABC transporter" evidence="10">
    <location>
        <begin position="426"/>
        <end position="651"/>
    </location>
</feature>
<protein>
    <recommendedName>
        <fullName evidence="14">Multidrug resistance-associated protein lethal(2)03659</fullName>
    </recommendedName>
</protein>
<dbReference type="FunFam" id="1.20.1560.10:FF:000026">
    <property type="entry name" value="Multidrug resistance-associated protein lethal(2)03659"/>
    <property type="match status" value="1"/>
</dbReference>
<keyword evidence="3 9" id="KW-0812">Transmembrane</keyword>
<evidence type="ECO:0008006" key="14">
    <source>
        <dbReference type="Google" id="ProtNLM"/>
    </source>
</evidence>
<evidence type="ECO:0000259" key="10">
    <source>
        <dbReference type="PROSITE" id="PS50893"/>
    </source>
</evidence>
<dbReference type="InterPro" id="IPR044726">
    <property type="entry name" value="ABCC_6TM_D2"/>
</dbReference>
<dbReference type="CDD" id="cd03244">
    <property type="entry name" value="ABCC_MRP_domain2"/>
    <property type="match status" value="1"/>
</dbReference>
<dbReference type="SUPFAM" id="SSF52540">
    <property type="entry name" value="P-loop containing nucleoside triphosphate hydrolases"/>
    <property type="match status" value="2"/>
</dbReference>
<dbReference type="FunFam" id="3.40.50.300:FF:000973">
    <property type="entry name" value="Multidrug resistance-associated protein 4"/>
    <property type="match status" value="1"/>
</dbReference>
<dbReference type="PROSITE" id="PS00211">
    <property type="entry name" value="ABC_TRANSPORTER_1"/>
    <property type="match status" value="2"/>
</dbReference>
<dbReference type="PANTHER" id="PTHR24223">
    <property type="entry name" value="ATP-BINDING CASSETTE SUB-FAMILY C"/>
    <property type="match status" value="1"/>
</dbReference>
<name>A0A9N9WXU7_9DIPT</name>
<evidence type="ECO:0000256" key="8">
    <source>
        <dbReference type="ARBA" id="ARBA00023136"/>
    </source>
</evidence>
<gene>
    <name evidence="12" type="ORF">CHIRRI_LOCUS10969</name>
</gene>
<evidence type="ECO:0000256" key="3">
    <source>
        <dbReference type="ARBA" id="ARBA00022692"/>
    </source>
</evidence>
<feature type="transmembrane region" description="Helical" evidence="9">
    <location>
        <begin position="129"/>
        <end position="154"/>
    </location>
</feature>
<dbReference type="CDD" id="cd03250">
    <property type="entry name" value="ABCC_MRP_domain1"/>
    <property type="match status" value="1"/>
</dbReference>
<feature type="transmembrane region" description="Helical" evidence="9">
    <location>
        <begin position="353"/>
        <end position="374"/>
    </location>
</feature>
<dbReference type="OrthoDB" id="6500128at2759"/>
<feature type="transmembrane region" description="Helical" evidence="9">
    <location>
        <begin position="955"/>
        <end position="975"/>
    </location>
</feature>
<keyword evidence="13" id="KW-1185">Reference proteome</keyword>
<dbReference type="Gene3D" id="3.40.50.300">
    <property type="entry name" value="P-loop containing nucleotide triphosphate hydrolases"/>
    <property type="match status" value="2"/>
</dbReference>
<dbReference type="InterPro" id="IPR027417">
    <property type="entry name" value="P-loop_NTPase"/>
</dbReference>
<feature type="domain" description="ABC transmembrane type-1" evidence="11">
    <location>
        <begin position="91"/>
        <end position="358"/>
    </location>
</feature>
<feature type="transmembrane region" description="Helical" evidence="9">
    <location>
        <begin position="229"/>
        <end position="248"/>
    </location>
</feature>
<dbReference type="InterPro" id="IPR036640">
    <property type="entry name" value="ABC1_TM_sf"/>
</dbReference>
<dbReference type="GO" id="GO:0005524">
    <property type="term" value="F:ATP binding"/>
    <property type="evidence" value="ECO:0007669"/>
    <property type="project" value="UniProtKB-KW"/>
</dbReference>
<feature type="transmembrane region" description="Helical" evidence="9">
    <location>
        <begin position="869"/>
        <end position="889"/>
    </location>
</feature>
<evidence type="ECO:0000313" key="12">
    <source>
        <dbReference type="EMBL" id="CAG9808125.1"/>
    </source>
</evidence>
<feature type="domain" description="ABC transmembrane type-1" evidence="11">
    <location>
        <begin position="711"/>
        <end position="1013"/>
    </location>
</feature>
<reference evidence="12" key="1">
    <citation type="submission" date="2022-01" db="EMBL/GenBank/DDBJ databases">
        <authorList>
            <person name="King R."/>
        </authorList>
    </citation>
    <scope>NUCLEOTIDE SEQUENCE</scope>
</reference>
<reference evidence="12" key="2">
    <citation type="submission" date="2022-10" db="EMBL/GenBank/DDBJ databases">
        <authorList>
            <consortium name="ENA_rothamsted_submissions"/>
            <consortium name="culmorum"/>
            <person name="King R."/>
        </authorList>
    </citation>
    <scope>NUCLEOTIDE SEQUENCE</scope>
</reference>
<feature type="transmembrane region" description="Helical" evidence="9">
    <location>
        <begin position="774"/>
        <end position="798"/>
    </location>
</feature>
<dbReference type="EMBL" id="OU895879">
    <property type="protein sequence ID" value="CAG9808125.1"/>
    <property type="molecule type" value="Genomic_DNA"/>
</dbReference>
<dbReference type="GO" id="GO:0016887">
    <property type="term" value="F:ATP hydrolysis activity"/>
    <property type="evidence" value="ECO:0007669"/>
    <property type="project" value="InterPro"/>
</dbReference>
<keyword evidence="5" id="KW-0547">Nucleotide-binding</keyword>
<dbReference type="InterPro" id="IPR017871">
    <property type="entry name" value="ABC_transporter-like_CS"/>
</dbReference>
<dbReference type="Proteomes" id="UP001153620">
    <property type="component" value="Chromosome 3"/>
</dbReference>
<dbReference type="InterPro" id="IPR050173">
    <property type="entry name" value="ABC_transporter_C-like"/>
</dbReference>
<dbReference type="PROSITE" id="PS50893">
    <property type="entry name" value="ABC_TRANSPORTER_2"/>
    <property type="match status" value="2"/>
</dbReference>
<dbReference type="SUPFAM" id="SSF90123">
    <property type="entry name" value="ABC transporter transmembrane region"/>
    <property type="match status" value="2"/>
</dbReference>
<dbReference type="Pfam" id="PF00664">
    <property type="entry name" value="ABC_membrane"/>
    <property type="match status" value="2"/>
</dbReference>
<feature type="domain" description="ABC transporter" evidence="10">
    <location>
        <begin position="1047"/>
        <end position="1281"/>
    </location>
</feature>
<evidence type="ECO:0000256" key="9">
    <source>
        <dbReference type="SAM" id="Phobius"/>
    </source>
</evidence>
<comment type="subcellular location">
    <subcellularLocation>
        <location evidence="1">Membrane</location>
        <topology evidence="1">Multi-pass membrane protein</topology>
    </subcellularLocation>
</comment>
<dbReference type="PANTHER" id="PTHR24223:SF324">
    <property type="entry name" value="LD17001P"/>
    <property type="match status" value="1"/>
</dbReference>
<evidence type="ECO:0000313" key="13">
    <source>
        <dbReference type="Proteomes" id="UP001153620"/>
    </source>
</evidence>
<evidence type="ECO:0000256" key="5">
    <source>
        <dbReference type="ARBA" id="ARBA00022741"/>
    </source>
</evidence>
<dbReference type="Pfam" id="PF00005">
    <property type="entry name" value="ABC_tran"/>
    <property type="match status" value="2"/>
</dbReference>
<keyword evidence="7 9" id="KW-1133">Transmembrane helix</keyword>
<keyword evidence="4" id="KW-0677">Repeat</keyword>
<organism evidence="12 13">
    <name type="scientific">Chironomus riparius</name>
    <dbReference type="NCBI Taxonomy" id="315576"/>
    <lineage>
        <taxon>Eukaryota</taxon>
        <taxon>Metazoa</taxon>
        <taxon>Ecdysozoa</taxon>
        <taxon>Arthropoda</taxon>
        <taxon>Hexapoda</taxon>
        <taxon>Insecta</taxon>
        <taxon>Pterygota</taxon>
        <taxon>Neoptera</taxon>
        <taxon>Endopterygota</taxon>
        <taxon>Diptera</taxon>
        <taxon>Nematocera</taxon>
        <taxon>Chironomoidea</taxon>
        <taxon>Chironomidae</taxon>
        <taxon>Chironominae</taxon>
        <taxon>Chironomus</taxon>
    </lineage>
</organism>
<dbReference type="InterPro" id="IPR003439">
    <property type="entry name" value="ABC_transporter-like_ATP-bd"/>
</dbReference>
<evidence type="ECO:0000259" key="11">
    <source>
        <dbReference type="PROSITE" id="PS50929"/>
    </source>
</evidence>
<dbReference type="FunFam" id="3.40.50.300:FF:000163">
    <property type="entry name" value="Multidrug resistance-associated protein member 4"/>
    <property type="match status" value="1"/>
</dbReference>
<sequence length="1308" mass="148722">MNSQNPKIQKPANPVEKASRISKMSFWWMKDLYRMGLTRDITEDDVYKNLDHHGSDRIAKKFTKIWNEELEKKNPSTLRMMCKAYGAPVIIIGMLFSISETIFRCAQPLLLGELLTNFSDETATKESSYIYATGIVLCSLLPVLTFHPFIYYIFEVGMKLRVGCSRLVYDKILRITKSAQEDGLHGKVINLLSNDFAKFDLALAFLHDLWKGPFETILLGFLIYREVGISGVIGIVFILSFIPIQSYIGRKAAHFRNQTTKRTDVRVRLMNEIINGIQVIKMYSWQENFAQVIDKVRKKEMSAVKGSNYILALLYTLWAVARVSLFLTLITYIYSGNVLTARKVFILTAYYNILNMSMVHFWPLAITFCAEGYVSSKRLREFLLMSETKKKPLLIMESKEKDELKKDGMSHHRIHHEISCDSQKAIILRDVTANWISTDLEITTGLNSLNYAFKKGNTYALIGTVGSGKSSFLQAILGELEIDSGSLEIFGTLSYSNQEAFLFEGTVRNNILFTEEFDEKKYSKVIAACGLSKDFEQLESGDQTFVGEKGVSLSGGQKARINLARAIYKEADIYLLDDPLSAVDSDVGNTIFYECVINYLKDKTVLLVTHQLQYLHQIEDILVLAEGQIRASGSYEELKDKEIASLLPVEKSNAQEKDVDENFKELTKHINVKKEDEPEPYSEKETQAVGKVRLEVYKKYLKSVQNIPLVIFVLFLRVLNQSIASFIDYFVAQWVNWEESVANHSNSSVSINDTVILNADLDDINQTRQMFINIYIGIICIFIFVILNAEFSFFYSLLRASINLHNSMFRGLVNTYIQFYNQNSSGRILNRFSKDIGSIDTQLPNCLFECICFVLEFFAIMILVSLVNIYFTIPTLILTVFLVVFRQIYVNTSRNIKRVESITKSPIFAHTNATLQGLSTIRALKAQNAVTSNFNSYIDTNTSAWFMFWTATRAFAFWLDMVCVIYIAVVTFTFIEMDQSNLPGGNVGLAITQIIGIIGMTQWGIRQTSELENQMVCVERVLEYANLPSEVRDKKPPPRNWPTDGEVEFENVSLYYKNEECKAVINKVNFKIMPREKVGIVGRTGSGKSSIIQALFRMTRIEGSVKIDGIDTQHINLCELRRNVSIIPQDPVLFSGSLRFNLDAFNENTDDAIWKVLELVELKETIKSLAGGLETKISDGGSNFSVGQRQLICLARALLRKNKVLVLDEATANVDFETDRLIQKTITEEFADCTVLTIAHRLHTVINSDKIIVMENGHLVECGNPHLLLKNEHGYLRKLVNQTSLSLLDEAERHYHLKADENSLKKIN</sequence>